<dbReference type="EMBL" id="JABFAB010000010">
    <property type="protein sequence ID" value="MBA0662633.1"/>
    <property type="molecule type" value="Genomic_DNA"/>
</dbReference>
<dbReference type="OrthoDB" id="1888602at2759"/>
<dbReference type="PANTHER" id="PTHR31973:SF187">
    <property type="entry name" value="MUTATOR TRANSPOSASE MUDRA PROTEIN"/>
    <property type="match status" value="1"/>
</dbReference>
<accession>A0A7J8VJ63</accession>
<name>A0A7J8VJ63_9ROSI</name>
<dbReference type="Pfam" id="PF10551">
    <property type="entry name" value="MULE"/>
    <property type="match status" value="1"/>
</dbReference>
<proteinExistence type="predicted"/>
<dbReference type="AlphaFoldDB" id="A0A7J8VJ63"/>
<reference evidence="2 3" key="1">
    <citation type="journal article" date="2019" name="Genome Biol. Evol.">
        <title>Insights into the evolution of the New World diploid cottons (Gossypium, subgenus Houzingenia) based on genome sequencing.</title>
        <authorList>
            <person name="Grover C.E."/>
            <person name="Arick M.A. 2nd"/>
            <person name="Thrash A."/>
            <person name="Conover J.L."/>
            <person name="Sanders W.S."/>
            <person name="Peterson D.G."/>
            <person name="Frelichowski J.E."/>
            <person name="Scheffler J.A."/>
            <person name="Scheffler B.E."/>
            <person name="Wendel J.F."/>
        </authorList>
    </citation>
    <scope>NUCLEOTIDE SEQUENCE [LARGE SCALE GENOMIC DNA]</scope>
    <source>
        <strain evidence="2">57</strain>
        <tissue evidence="2">Leaf</tissue>
    </source>
</reference>
<dbReference type="PANTHER" id="PTHR31973">
    <property type="entry name" value="POLYPROTEIN, PUTATIVE-RELATED"/>
    <property type="match status" value="1"/>
</dbReference>
<evidence type="ECO:0000313" key="3">
    <source>
        <dbReference type="Proteomes" id="UP000593573"/>
    </source>
</evidence>
<keyword evidence="3" id="KW-1185">Reference proteome</keyword>
<dbReference type="InterPro" id="IPR018289">
    <property type="entry name" value="MULE_transposase_dom"/>
</dbReference>
<protein>
    <recommendedName>
        <fullName evidence="1">MULE transposase domain-containing protein</fullName>
    </recommendedName>
</protein>
<organism evidence="2 3">
    <name type="scientific">Gossypium klotzschianum</name>
    <dbReference type="NCBI Taxonomy" id="34286"/>
    <lineage>
        <taxon>Eukaryota</taxon>
        <taxon>Viridiplantae</taxon>
        <taxon>Streptophyta</taxon>
        <taxon>Embryophyta</taxon>
        <taxon>Tracheophyta</taxon>
        <taxon>Spermatophyta</taxon>
        <taxon>Magnoliopsida</taxon>
        <taxon>eudicotyledons</taxon>
        <taxon>Gunneridae</taxon>
        <taxon>Pentapetalae</taxon>
        <taxon>rosids</taxon>
        <taxon>malvids</taxon>
        <taxon>Malvales</taxon>
        <taxon>Malvaceae</taxon>
        <taxon>Malvoideae</taxon>
        <taxon>Gossypium</taxon>
    </lineage>
</organism>
<feature type="domain" description="MULE transposase" evidence="1">
    <location>
        <begin position="87"/>
        <end position="157"/>
    </location>
</feature>
<evidence type="ECO:0000313" key="2">
    <source>
        <dbReference type="EMBL" id="MBA0662633.1"/>
    </source>
</evidence>
<sequence length="177" mass="20439">NIRDFQVKVLRKKHKCNLQWKVQRASIAFLANRYKELIVAHPFIKLNYIQSIVETKLGINININKARRTKIKVLKEMEIDVIEELILGLDGCYLKGIAKRELLTVVARDANNQMFPLAWCFVKVKSTTSWTWFLEILKRDIGTPDGYGWTFISDQQKANWVGKGPNGFKGKGLQKAF</sequence>
<feature type="non-terminal residue" evidence="2">
    <location>
        <position position="1"/>
    </location>
</feature>
<evidence type="ECO:0000259" key="1">
    <source>
        <dbReference type="Pfam" id="PF10551"/>
    </source>
</evidence>
<gene>
    <name evidence="2" type="ORF">Goklo_006721</name>
</gene>
<dbReference type="Proteomes" id="UP000593573">
    <property type="component" value="Unassembled WGS sequence"/>
</dbReference>
<comment type="caution">
    <text evidence="2">The sequence shown here is derived from an EMBL/GenBank/DDBJ whole genome shotgun (WGS) entry which is preliminary data.</text>
</comment>